<evidence type="ECO:0000313" key="1">
    <source>
        <dbReference type="EMBL" id="PBL03931.1"/>
    </source>
</evidence>
<dbReference type="EMBL" id="KZ293644">
    <property type="protein sequence ID" value="PBL03931.1"/>
    <property type="molecule type" value="Genomic_DNA"/>
</dbReference>
<dbReference type="InParanoid" id="A0A2H3ECB4"/>
<evidence type="ECO:0000313" key="2">
    <source>
        <dbReference type="Proteomes" id="UP000217790"/>
    </source>
</evidence>
<protein>
    <submittedName>
        <fullName evidence="1">Uncharacterized protein</fullName>
    </submittedName>
</protein>
<dbReference type="AlphaFoldDB" id="A0A2H3ECB4"/>
<gene>
    <name evidence="1" type="ORF">ARMGADRAFT_1070436</name>
</gene>
<reference evidence="2" key="1">
    <citation type="journal article" date="2017" name="Nat. Ecol. Evol.">
        <title>Genome expansion and lineage-specific genetic innovations in the forest pathogenic fungi Armillaria.</title>
        <authorList>
            <person name="Sipos G."/>
            <person name="Prasanna A.N."/>
            <person name="Walter M.C."/>
            <person name="O'Connor E."/>
            <person name="Balint B."/>
            <person name="Krizsan K."/>
            <person name="Kiss B."/>
            <person name="Hess J."/>
            <person name="Varga T."/>
            <person name="Slot J."/>
            <person name="Riley R."/>
            <person name="Boka B."/>
            <person name="Rigling D."/>
            <person name="Barry K."/>
            <person name="Lee J."/>
            <person name="Mihaltcheva S."/>
            <person name="LaButti K."/>
            <person name="Lipzen A."/>
            <person name="Waldron R."/>
            <person name="Moloney N.M."/>
            <person name="Sperisen C."/>
            <person name="Kredics L."/>
            <person name="Vagvoelgyi C."/>
            <person name="Patrignani A."/>
            <person name="Fitzpatrick D."/>
            <person name="Nagy I."/>
            <person name="Doyle S."/>
            <person name="Anderson J.B."/>
            <person name="Grigoriev I.V."/>
            <person name="Gueldener U."/>
            <person name="Muensterkoetter M."/>
            <person name="Nagy L.G."/>
        </authorList>
    </citation>
    <scope>NUCLEOTIDE SEQUENCE [LARGE SCALE GENOMIC DNA]</scope>
    <source>
        <strain evidence="2">Ar21-2</strain>
    </source>
</reference>
<organism evidence="1 2">
    <name type="scientific">Armillaria gallica</name>
    <name type="common">Bulbous honey fungus</name>
    <name type="synonym">Armillaria bulbosa</name>
    <dbReference type="NCBI Taxonomy" id="47427"/>
    <lineage>
        <taxon>Eukaryota</taxon>
        <taxon>Fungi</taxon>
        <taxon>Dikarya</taxon>
        <taxon>Basidiomycota</taxon>
        <taxon>Agaricomycotina</taxon>
        <taxon>Agaricomycetes</taxon>
        <taxon>Agaricomycetidae</taxon>
        <taxon>Agaricales</taxon>
        <taxon>Marasmiineae</taxon>
        <taxon>Physalacriaceae</taxon>
        <taxon>Armillaria</taxon>
    </lineage>
</organism>
<sequence>MTVELFQQHRVKTDPEKNSGMVDEYELLGVSTCIAVRLILVVPLDGLSFRRTESRQYEFSEKTTVNIPWNRSNTLDDDPHNHQNIPLPSLSLLPPTHGRSLACFPSSPSRFSEFPSAQIYCIETVLQVWEPLLCKVQTEESSYWEEHRRGSVRVFGCGELLQGDGRPDGPQGEF</sequence>
<proteinExistence type="predicted"/>
<dbReference type="Proteomes" id="UP000217790">
    <property type="component" value="Unassembled WGS sequence"/>
</dbReference>
<name>A0A2H3ECB4_ARMGA</name>
<keyword evidence="2" id="KW-1185">Reference proteome</keyword>
<accession>A0A2H3ECB4</accession>